<dbReference type="InterPro" id="IPR000515">
    <property type="entry name" value="MetI-like"/>
</dbReference>
<evidence type="ECO:0000256" key="5">
    <source>
        <dbReference type="ARBA" id="ARBA00022989"/>
    </source>
</evidence>
<dbReference type="InterPro" id="IPR035906">
    <property type="entry name" value="MetI-like_sf"/>
</dbReference>
<dbReference type="CDD" id="cd06261">
    <property type="entry name" value="TM_PBP2"/>
    <property type="match status" value="1"/>
</dbReference>
<sequence length="290" mass="32800">MKQKNGGWIALFLAPACILFILIFAIPLVMVFVTSLFDYRLLPRTFTFVGFSNFVQLFTEDNRFWPIFGNTVKWLFIHCIFHVTLGTLLAFILYKKPRGWKFVRVTYMIPNIISQSAIAMIFLNLYNAQYGAVNSFLKLVGLESLQHNWLFETATAFPSVTLTWFLFAGYTTTLVLAQLLSTDESLIEAAEIDGATSFQIDRLVMFPVVKKMIGTTVIMAATYMLQLFSMLYITTGGGPGTVTTNLPLYLYTTMKANNYGYANTIGVVIILLGFITMTLIRKIFGMNKED</sequence>
<comment type="subcellular location">
    <subcellularLocation>
        <location evidence="1 7">Cell membrane</location>
        <topology evidence="1 7">Multi-pass membrane protein</topology>
    </subcellularLocation>
</comment>
<dbReference type="GO" id="GO:0005886">
    <property type="term" value="C:plasma membrane"/>
    <property type="evidence" value="ECO:0007669"/>
    <property type="project" value="UniProtKB-SubCell"/>
</dbReference>
<dbReference type="PROSITE" id="PS50928">
    <property type="entry name" value="ABC_TM1"/>
    <property type="match status" value="1"/>
</dbReference>
<feature type="transmembrane region" description="Helical" evidence="7">
    <location>
        <begin position="259"/>
        <end position="280"/>
    </location>
</feature>
<dbReference type="GeneID" id="89522366"/>
<keyword evidence="2 7" id="KW-0813">Transport</keyword>
<dbReference type="Proteomes" id="UP000298642">
    <property type="component" value="Chromosome"/>
</dbReference>
<feature type="transmembrane region" description="Helical" evidence="7">
    <location>
        <begin position="212"/>
        <end position="233"/>
    </location>
</feature>
<proteinExistence type="inferred from homology"/>
<feature type="domain" description="ABC transmembrane type-1" evidence="8">
    <location>
        <begin position="68"/>
        <end position="280"/>
    </location>
</feature>
<evidence type="ECO:0000313" key="9">
    <source>
        <dbReference type="EMBL" id="QCI58511.1"/>
    </source>
</evidence>
<organism evidence="9 10">
    <name type="scientific">Dysosmobacter welbionis</name>
    <dbReference type="NCBI Taxonomy" id="2093857"/>
    <lineage>
        <taxon>Bacteria</taxon>
        <taxon>Bacillati</taxon>
        <taxon>Bacillota</taxon>
        <taxon>Clostridia</taxon>
        <taxon>Eubacteriales</taxon>
        <taxon>Oscillospiraceae</taxon>
        <taxon>Dysosmobacter</taxon>
    </lineage>
</organism>
<dbReference type="SUPFAM" id="SSF161098">
    <property type="entry name" value="MetI-like"/>
    <property type="match status" value="1"/>
</dbReference>
<dbReference type="PANTHER" id="PTHR43227">
    <property type="entry name" value="BLL4140 PROTEIN"/>
    <property type="match status" value="1"/>
</dbReference>
<dbReference type="Gene3D" id="1.10.3720.10">
    <property type="entry name" value="MetI-like"/>
    <property type="match status" value="1"/>
</dbReference>
<evidence type="ECO:0000256" key="4">
    <source>
        <dbReference type="ARBA" id="ARBA00022692"/>
    </source>
</evidence>
<accession>A0A4D7ALN8</accession>
<keyword evidence="3" id="KW-1003">Cell membrane</keyword>
<keyword evidence="10" id="KW-1185">Reference proteome</keyword>
<dbReference type="EMBL" id="CP034413">
    <property type="protein sequence ID" value="QCI58511.1"/>
    <property type="molecule type" value="Genomic_DNA"/>
</dbReference>
<dbReference type="Pfam" id="PF00528">
    <property type="entry name" value="BPD_transp_1"/>
    <property type="match status" value="1"/>
</dbReference>
<dbReference type="KEGG" id="obj:EIO64_04150"/>
<evidence type="ECO:0000256" key="1">
    <source>
        <dbReference type="ARBA" id="ARBA00004651"/>
    </source>
</evidence>
<evidence type="ECO:0000259" key="8">
    <source>
        <dbReference type="PROSITE" id="PS50928"/>
    </source>
</evidence>
<protein>
    <submittedName>
        <fullName evidence="9">Sugar ABC transporter permease</fullName>
    </submittedName>
</protein>
<keyword evidence="5 7" id="KW-1133">Transmembrane helix</keyword>
<feature type="transmembrane region" description="Helical" evidence="7">
    <location>
        <begin position="12"/>
        <end position="37"/>
    </location>
</feature>
<evidence type="ECO:0000256" key="2">
    <source>
        <dbReference type="ARBA" id="ARBA00022448"/>
    </source>
</evidence>
<dbReference type="RefSeq" id="WP_025544225.1">
    <property type="nucleotide sequence ID" value="NZ_JAWQDG010000005.1"/>
</dbReference>
<dbReference type="AlphaFoldDB" id="A0A4D7ALN8"/>
<evidence type="ECO:0000313" key="10">
    <source>
        <dbReference type="Proteomes" id="UP000298642"/>
    </source>
</evidence>
<dbReference type="GO" id="GO:0055085">
    <property type="term" value="P:transmembrane transport"/>
    <property type="evidence" value="ECO:0007669"/>
    <property type="project" value="InterPro"/>
</dbReference>
<keyword evidence="4 7" id="KW-0812">Transmembrane</keyword>
<dbReference type="PANTHER" id="PTHR43227:SF8">
    <property type="entry name" value="DIACETYLCHITOBIOSE UPTAKE SYSTEM PERMEASE PROTEIN DASB"/>
    <property type="match status" value="1"/>
</dbReference>
<keyword evidence="6 7" id="KW-0472">Membrane</keyword>
<feature type="transmembrane region" description="Helical" evidence="7">
    <location>
        <begin position="156"/>
        <end position="177"/>
    </location>
</feature>
<evidence type="ECO:0000256" key="6">
    <source>
        <dbReference type="ARBA" id="ARBA00023136"/>
    </source>
</evidence>
<dbReference type="InterPro" id="IPR050809">
    <property type="entry name" value="UgpAE/MalFG_permease"/>
</dbReference>
<feature type="transmembrane region" description="Helical" evidence="7">
    <location>
        <begin position="106"/>
        <end position="126"/>
    </location>
</feature>
<evidence type="ECO:0000256" key="3">
    <source>
        <dbReference type="ARBA" id="ARBA00022475"/>
    </source>
</evidence>
<evidence type="ECO:0000256" key="7">
    <source>
        <dbReference type="RuleBase" id="RU363032"/>
    </source>
</evidence>
<name>A0A4D7ALN8_9FIRM</name>
<feature type="transmembrane region" description="Helical" evidence="7">
    <location>
        <begin position="74"/>
        <end position="94"/>
    </location>
</feature>
<comment type="similarity">
    <text evidence="7">Belongs to the binding-protein-dependent transport system permease family.</text>
</comment>
<reference evidence="10" key="1">
    <citation type="submission" date="2018-12" db="EMBL/GenBank/DDBJ databases">
        <title>Dusodibacter welbiota gen. nov., sp. nov., isolated from human faeces and emended description of the Oscillibacter genus.</title>
        <authorList>
            <person name="Le Roy T."/>
            <person name="Van der Smissen P."/>
            <person name="Delzenne N."/>
            <person name="Muccioli G."/>
            <person name="Collet J.F."/>
            <person name="Cani P.D."/>
        </authorList>
    </citation>
    <scope>NUCLEOTIDE SEQUENCE [LARGE SCALE GENOMIC DNA]</scope>
    <source>
        <strain evidence="10">J115</strain>
    </source>
</reference>
<gene>
    <name evidence="9" type="ORF">EIO64_04150</name>
</gene>